<evidence type="ECO:0000313" key="2">
    <source>
        <dbReference type="Proteomes" id="UP000655094"/>
    </source>
</evidence>
<sequence length="99" mass="11193">MAVGIYDWALIVDHQRQQISLLSYDDPQQRLQWLEAQTPTPGETFALTSARQSNMSRQQYGEKFRRYRPICTAATAIRSTSPSVFRPATSVMNGRPSAS</sequence>
<protein>
    <recommendedName>
        <fullName evidence="3">Aminodeoxychorismate synthase</fullName>
    </recommendedName>
</protein>
<dbReference type="Gene3D" id="3.60.120.10">
    <property type="entry name" value="Anthranilate synthase"/>
    <property type="match status" value="1"/>
</dbReference>
<dbReference type="InterPro" id="IPR005801">
    <property type="entry name" value="ADC_synthase"/>
</dbReference>
<dbReference type="AlphaFoldDB" id="A0A919HKJ6"/>
<name>A0A919HKJ6_KLEPN</name>
<dbReference type="EMBL" id="BNFF01000001">
    <property type="protein sequence ID" value="GHK50586.1"/>
    <property type="molecule type" value="Genomic_DNA"/>
</dbReference>
<reference evidence="1" key="1">
    <citation type="submission" date="2020-10" db="EMBL/GenBank/DDBJ databases">
        <title>Genome Sequence of ESBL Producing Zambian Clinical Strains.</title>
        <authorList>
            <person name="Shawa M."/>
            <person name="Furuta Y."/>
            <person name="Simbotwe M."/>
            <person name="Mulenga E."/>
            <person name="Mubanga M."/>
            <person name="Mulenga G."/>
            <person name="Kaile C."/>
            <person name="Zorigt T."/>
            <person name="Hang'ombe B."/>
            <person name="Higashi H."/>
        </authorList>
    </citation>
    <scope>NUCLEOTIDE SEQUENCE</scope>
    <source>
        <strain evidence="1">Zam_UTH_09</strain>
    </source>
</reference>
<dbReference type="Proteomes" id="UP000655094">
    <property type="component" value="Unassembled WGS sequence"/>
</dbReference>
<evidence type="ECO:0000313" key="1">
    <source>
        <dbReference type="EMBL" id="GHK50586.1"/>
    </source>
</evidence>
<accession>A0A919HKJ6</accession>
<proteinExistence type="predicted"/>
<gene>
    <name evidence="1" type="ORF">KPZU09_03220</name>
</gene>
<evidence type="ECO:0008006" key="3">
    <source>
        <dbReference type="Google" id="ProtNLM"/>
    </source>
</evidence>
<organism evidence="1 2">
    <name type="scientific">Klebsiella pneumoniae</name>
    <dbReference type="NCBI Taxonomy" id="573"/>
    <lineage>
        <taxon>Bacteria</taxon>
        <taxon>Pseudomonadati</taxon>
        <taxon>Pseudomonadota</taxon>
        <taxon>Gammaproteobacteria</taxon>
        <taxon>Enterobacterales</taxon>
        <taxon>Enterobacteriaceae</taxon>
        <taxon>Klebsiella/Raoultella group</taxon>
        <taxon>Klebsiella</taxon>
        <taxon>Klebsiella pneumoniae complex</taxon>
    </lineage>
</organism>
<comment type="caution">
    <text evidence="1">The sequence shown here is derived from an EMBL/GenBank/DDBJ whole genome shotgun (WGS) entry which is preliminary data.</text>
</comment>
<dbReference type="SUPFAM" id="SSF56322">
    <property type="entry name" value="ADC synthase"/>
    <property type="match status" value="1"/>
</dbReference>